<sequence>MAPGEAEEGQTQPERRPRIICLHGFRTSGKILRTLVERWHESILQKLDLVFLDGPYPAQGKSAVEGIFDPPYYEWFQANEECLRYIESYMLENGPFDGFLGFSQGGLLAAALPGIQAQGLALTKVPKIKFLIIISGAKFGGSKFGMPPIAANAFSSPIRCPSLHFIDDRSEETMLRFIEKITNI</sequence>
<evidence type="ECO:0000259" key="1">
    <source>
        <dbReference type="Pfam" id="PF03959"/>
    </source>
</evidence>
<dbReference type="InterPro" id="IPR029058">
    <property type="entry name" value="AB_hydrolase_fold"/>
</dbReference>
<gene>
    <name evidence="2" type="ORF">CRG98_017054</name>
</gene>
<dbReference type="InterPro" id="IPR005645">
    <property type="entry name" value="FSH-like_dom"/>
</dbReference>
<comment type="caution">
    <text evidence="2">The sequence shown here is derived from an EMBL/GenBank/DDBJ whole genome shotgun (WGS) entry which is preliminary data.</text>
</comment>
<dbReference type="STRING" id="22663.A0A2I0K338"/>
<evidence type="ECO:0000313" key="3">
    <source>
        <dbReference type="Proteomes" id="UP000233551"/>
    </source>
</evidence>
<feature type="domain" description="Serine hydrolase" evidence="1">
    <location>
        <begin position="16"/>
        <end position="166"/>
    </location>
</feature>
<reference evidence="2 3" key="1">
    <citation type="submission" date="2017-11" db="EMBL/GenBank/DDBJ databases">
        <title>De-novo sequencing of pomegranate (Punica granatum L.) genome.</title>
        <authorList>
            <person name="Akparov Z."/>
            <person name="Amiraslanov A."/>
            <person name="Hajiyeva S."/>
            <person name="Abbasov M."/>
            <person name="Kaur K."/>
            <person name="Hamwieh A."/>
            <person name="Solovyev V."/>
            <person name="Salamov A."/>
            <person name="Braich B."/>
            <person name="Kosarev P."/>
            <person name="Mahmoud A."/>
            <person name="Hajiyev E."/>
            <person name="Babayeva S."/>
            <person name="Izzatullayeva V."/>
            <person name="Mammadov A."/>
            <person name="Mammadov A."/>
            <person name="Sharifova S."/>
            <person name="Ojaghi J."/>
            <person name="Eynullazada K."/>
            <person name="Bayramov B."/>
            <person name="Abdulazimova A."/>
            <person name="Shahmuradov I."/>
        </authorList>
    </citation>
    <scope>NUCLEOTIDE SEQUENCE [LARGE SCALE GENOMIC DNA]</scope>
    <source>
        <strain evidence="3">cv. AG2017</strain>
        <tissue evidence="2">Leaf</tissue>
    </source>
</reference>
<proteinExistence type="predicted"/>
<dbReference type="Pfam" id="PF03959">
    <property type="entry name" value="FSH1"/>
    <property type="match status" value="1"/>
</dbReference>
<dbReference type="AlphaFoldDB" id="A0A2I0K338"/>
<dbReference type="Proteomes" id="UP000233551">
    <property type="component" value="Unassembled WGS sequence"/>
</dbReference>
<dbReference type="PANTHER" id="PTHR22778">
    <property type="entry name" value="OVARIAN CANCER GENE-2 PROTEIN-RELATED"/>
    <property type="match status" value="1"/>
</dbReference>
<dbReference type="PANTHER" id="PTHR22778:SF52">
    <property type="entry name" value="SERINE HYDROLASE FSH DOMAIN-CONTAINING PROTEIN"/>
    <property type="match status" value="1"/>
</dbReference>
<organism evidence="2 3">
    <name type="scientific">Punica granatum</name>
    <name type="common">Pomegranate</name>
    <dbReference type="NCBI Taxonomy" id="22663"/>
    <lineage>
        <taxon>Eukaryota</taxon>
        <taxon>Viridiplantae</taxon>
        <taxon>Streptophyta</taxon>
        <taxon>Embryophyta</taxon>
        <taxon>Tracheophyta</taxon>
        <taxon>Spermatophyta</taxon>
        <taxon>Magnoliopsida</taxon>
        <taxon>eudicotyledons</taxon>
        <taxon>Gunneridae</taxon>
        <taxon>Pentapetalae</taxon>
        <taxon>rosids</taxon>
        <taxon>malvids</taxon>
        <taxon>Myrtales</taxon>
        <taxon>Lythraceae</taxon>
        <taxon>Punica</taxon>
    </lineage>
</organism>
<accession>A0A2I0K338</accession>
<name>A0A2I0K338_PUNGR</name>
<evidence type="ECO:0000313" key="2">
    <source>
        <dbReference type="EMBL" id="PKI62533.1"/>
    </source>
</evidence>
<protein>
    <recommendedName>
        <fullName evidence="1">Serine hydrolase domain-containing protein</fullName>
    </recommendedName>
</protein>
<dbReference type="SUPFAM" id="SSF53474">
    <property type="entry name" value="alpha/beta-Hydrolases"/>
    <property type="match status" value="1"/>
</dbReference>
<dbReference type="EMBL" id="PGOL01000964">
    <property type="protein sequence ID" value="PKI62533.1"/>
    <property type="molecule type" value="Genomic_DNA"/>
</dbReference>
<keyword evidence="3" id="KW-1185">Reference proteome</keyword>
<dbReference type="Gene3D" id="3.40.50.1820">
    <property type="entry name" value="alpha/beta hydrolase"/>
    <property type="match status" value="1"/>
</dbReference>